<dbReference type="Gene3D" id="1.10.220.160">
    <property type="match status" value="1"/>
</dbReference>
<dbReference type="GO" id="GO:0005737">
    <property type="term" value="C:cytoplasm"/>
    <property type="evidence" value="ECO:0007669"/>
    <property type="project" value="UniProtKB-SubCell"/>
</dbReference>
<evidence type="ECO:0000256" key="1">
    <source>
        <dbReference type="ARBA" id="ARBA00004123"/>
    </source>
</evidence>
<dbReference type="Pfam" id="PF00856">
    <property type="entry name" value="SET"/>
    <property type="match status" value="1"/>
</dbReference>
<dbReference type="GO" id="GO:0008170">
    <property type="term" value="F:N-methyltransferase activity"/>
    <property type="evidence" value="ECO:0007669"/>
    <property type="project" value="UniProtKB-ARBA"/>
</dbReference>
<keyword evidence="3" id="KW-0963">Cytoplasm</keyword>
<dbReference type="GO" id="GO:0008276">
    <property type="term" value="F:protein methyltransferase activity"/>
    <property type="evidence" value="ECO:0007669"/>
    <property type="project" value="UniProtKB-ARBA"/>
</dbReference>
<evidence type="ECO:0000259" key="17">
    <source>
        <dbReference type="PROSITE" id="PS50865"/>
    </source>
</evidence>
<dbReference type="CDD" id="cd10536">
    <property type="entry name" value="SET_SMYD4"/>
    <property type="match status" value="1"/>
</dbReference>
<evidence type="ECO:0000256" key="8">
    <source>
        <dbReference type="ARBA" id="ARBA00022771"/>
    </source>
</evidence>
<keyword evidence="6" id="KW-0949">S-adenosyl-L-methionine</keyword>
<dbReference type="GO" id="GO:0032259">
    <property type="term" value="P:methylation"/>
    <property type="evidence" value="ECO:0007669"/>
    <property type="project" value="UniProtKB-KW"/>
</dbReference>
<dbReference type="PROSITE" id="PS01360">
    <property type="entry name" value="ZF_MYND_1"/>
    <property type="match status" value="1"/>
</dbReference>
<dbReference type="Gene3D" id="6.10.140.2220">
    <property type="match status" value="1"/>
</dbReference>
<dbReference type="InterPro" id="IPR044421">
    <property type="entry name" value="SMYD4_SET"/>
</dbReference>
<dbReference type="PANTHER" id="PTHR46165">
    <property type="entry name" value="SET AND MYND DOMAIN-CONTAINING PROTEIN 4"/>
    <property type="match status" value="1"/>
</dbReference>
<dbReference type="GO" id="GO:0008270">
    <property type="term" value="F:zinc ion binding"/>
    <property type="evidence" value="ECO:0007669"/>
    <property type="project" value="UniProtKB-KW"/>
</dbReference>
<dbReference type="Proteomes" id="UP000288716">
    <property type="component" value="Unassembled WGS sequence"/>
</dbReference>
<keyword evidence="19" id="KW-1185">Reference proteome</keyword>
<dbReference type="GO" id="GO:0008757">
    <property type="term" value="F:S-adenosylmethionine-dependent methyltransferase activity"/>
    <property type="evidence" value="ECO:0007669"/>
    <property type="project" value="UniProtKB-ARBA"/>
</dbReference>
<dbReference type="PROSITE" id="PS50865">
    <property type="entry name" value="ZF_MYND_2"/>
    <property type="match status" value="1"/>
</dbReference>
<evidence type="ECO:0000256" key="4">
    <source>
        <dbReference type="ARBA" id="ARBA00022603"/>
    </source>
</evidence>
<evidence type="ECO:0000256" key="12">
    <source>
        <dbReference type="ARBA" id="ARBA00093423"/>
    </source>
</evidence>
<evidence type="ECO:0000256" key="6">
    <source>
        <dbReference type="ARBA" id="ARBA00022691"/>
    </source>
</evidence>
<dbReference type="PROSITE" id="PS50280">
    <property type="entry name" value="SET"/>
    <property type="match status" value="1"/>
</dbReference>
<dbReference type="EMBL" id="NCKV01013873">
    <property type="protein sequence ID" value="RWS21062.1"/>
    <property type="molecule type" value="Genomic_DNA"/>
</dbReference>
<evidence type="ECO:0000256" key="7">
    <source>
        <dbReference type="ARBA" id="ARBA00022723"/>
    </source>
</evidence>
<keyword evidence="4" id="KW-0489">Methyltransferase</keyword>
<evidence type="ECO:0000256" key="14">
    <source>
        <dbReference type="ARBA" id="ARBA00093680"/>
    </source>
</evidence>
<evidence type="ECO:0000256" key="13">
    <source>
        <dbReference type="ARBA" id="ARBA00093635"/>
    </source>
</evidence>
<dbReference type="SUPFAM" id="SSF82199">
    <property type="entry name" value="SET domain"/>
    <property type="match status" value="1"/>
</dbReference>
<dbReference type="Gene3D" id="2.170.270.10">
    <property type="entry name" value="SET domain"/>
    <property type="match status" value="1"/>
</dbReference>
<evidence type="ECO:0000256" key="9">
    <source>
        <dbReference type="ARBA" id="ARBA00022833"/>
    </source>
</evidence>
<name>A0A443S0J7_9ACAR</name>
<evidence type="ECO:0000256" key="2">
    <source>
        <dbReference type="ARBA" id="ARBA00004496"/>
    </source>
</evidence>
<evidence type="ECO:0000256" key="11">
    <source>
        <dbReference type="ARBA" id="ARBA00048985"/>
    </source>
</evidence>
<evidence type="ECO:0000259" key="16">
    <source>
        <dbReference type="PROSITE" id="PS50280"/>
    </source>
</evidence>
<evidence type="ECO:0000256" key="15">
    <source>
        <dbReference type="PROSITE-ProRule" id="PRU00134"/>
    </source>
</evidence>
<keyword evidence="5" id="KW-0808">Transferase</keyword>
<dbReference type="VEuPathDB" id="VectorBase:LDEU010978"/>
<dbReference type="GO" id="GO:0042826">
    <property type="term" value="F:histone deacetylase binding"/>
    <property type="evidence" value="ECO:0007669"/>
    <property type="project" value="TreeGrafter"/>
</dbReference>
<feature type="domain" description="MYND-type" evidence="17">
    <location>
        <begin position="119"/>
        <end position="158"/>
    </location>
</feature>
<comment type="catalytic activity">
    <reaction evidence="11">
        <text>L-lysyl-[protein] + S-adenosyl-L-methionine = N(6)-methyl-L-lysyl-[protein] + S-adenosyl-L-homocysteine + H(+)</text>
        <dbReference type="Rhea" id="RHEA:51736"/>
        <dbReference type="Rhea" id="RHEA-COMP:9752"/>
        <dbReference type="Rhea" id="RHEA-COMP:13053"/>
        <dbReference type="ChEBI" id="CHEBI:15378"/>
        <dbReference type="ChEBI" id="CHEBI:29969"/>
        <dbReference type="ChEBI" id="CHEBI:57856"/>
        <dbReference type="ChEBI" id="CHEBI:59789"/>
        <dbReference type="ChEBI" id="CHEBI:61929"/>
    </reaction>
</comment>
<comment type="function">
    <text evidence="12">Protein-lysine N-methyltransferase. Monomethylates PRMT5, modulating its transcriptional activity. May also act as a histone methyltransferase. Plays a critical role in cardiac development. Acts as a key epigenetic regulator of gene expression during cardiac development via its dual activities as a methyltransferase and negative regulator of HDAC1.</text>
</comment>
<keyword evidence="10" id="KW-0539">Nucleus</keyword>
<dbReference type="STRING" id="299467.A0A443S0J7"/>
<keyword evidence="7" id="KW-0479">Metal-binding</keyword>
<dbReference type="InterPro" id="IPR001214">
    <property type="entry name" value="SET_dom"/>
</dbReference>
<comment type="caution">
    <text evidence="18">The sequence shown here is derived from an EMBL/GenBank/DDBJ whole genome shotgun (WGS) entry which is preliminary data.</text>
</comment>
<comment type="subcellular location">
    <subcellularLocation>
        <location evidence="2">Cytoplasm</location>
    </subcellularLocation>
    <subcellularLocation>
        <location evidence="1">Nucleus</location>
    </subcellularLocation>
</comment>
<dbReference type="PANTHER" id="PTHR46165:SF2">
    <property type="entry name" value="SET AND MYND DOMAIN-CONTAINING PROTEIN 4"/>
    <property type="match status" value="1"/>
</dbReference>
<proteinExistence type="predicted"/>
<dbReference type="OrthoDB" id="62495at2759"/>
<keyword evidence="9" id="KW-0862">Zinc</keyword>
<dbReference type="InterPro" id="IPR046341">
    <property type="entry name" value="SET_dom_sf"/>
</dbReference>
<sequence>MSKKTNLEKIDLIFEDFDMFKVIAKFSTDLVKDCSKSVKNKEDCEIIENDVRTLSESLAKFLNVSSQQMRCASDAVRMNFNEEKGRVVVAKRDIEAGEVVMIERAFASWLRPSLYSSYCHHCLLPLREVFHCSDCSLAKFCSTACREDAFTKYHKIECPYLPVLMYLSSGHLALRILIISGIRSAIQMLSKEQIPLETYKNIEHSGDYNSLYSLTDNIDNKSYQMLFPDAFGAAFMTILAHKMGFVAVDDIRRVGALLLKHISQIWCNVMSISTDKIYETDNIEKTTFFTDSVEIGAGMYPTICIMNHSCDSNVVNSFSGHVATSTALVKISSGDELLVTYGPHFKCMSFKDRQRFLKKRFCFDCRCTACKEERQNLSHALLCDLCKGCLILNTIDCSSECLDCGKNENVASKLHNLEKANNCVLDYYKCIASDLNNEAFVKLSECYRILKETVFESHELLILVKQELAVMYEKRCRFSIALQFASEVMDTFKRYDGETSLSHIYSMLRYVSISLSFAENEKKGTAEAKEMFDTVVSLMKHVSKKESMLNAAKHLQVQRECEFILKRLNTS</sequence>
<dbReference type="InterPro" id="IPR052097">
    <property type="entry name" value="SET-MYND_domain_protein"/>
</dbReference>
<dbReference type="AlphaFoldDB" id="A0A443S0J7"/>
<dbReference type="SUPFAM" id="SSF144232">
    <property type="entry name" value="HIT/MYND zinc finger-like"/>
    <property type="match status" value="1"/>
</dbReference>
<keyword evidence="8 15" id="KW-0863">Zinc-finger</keyword>
<evidence type="ECO:0000313" key="19">
    <source>
        <dbReference type="Proteomes" id="UP000288716"/>
    </source>
</evidence>
<evidence type="ECO:0000313" key="18">
    <source>
        <dbReference type="EMBL" id="RWS21062.1"/>
    </source>
</evidence>
<gene>
    <name evidence="18" type="ORF">B4U80_11943</name>
</gene>
<dbReference type="InterPro" id="IPR002893">
    <property type="entry name" value="Znf_MYND"/>
</dbReference>
<evidence type="ECO:0000256" key="5">
    <source>
        <dbReference type="ARBA" id="ARBA00022679"/>
    </source>
</evidence>
<accession>A0A443S0J7</accession>
<evidence type="ECO:0000256" key="3">
    <source>
        <dbReference type="ARBA" id="ARBA00022490"/>
    </source>
</evidence>
<evidence type="ECO:0000256" key="10">
    <source>
        <dbReference type="ARBA" id="ARBA00023242"/>
    </source>
</evidence>
<reference evidence="18 19" key="1">
    <citation type="journal article" date="2018" name="Gigascience">
        <title>Genomes of trombidid mites reveal novel predicted allergens and laterally-transferred genes associated with secondary metabolism.</title>
        <authorList>
            <person name="Dong X."/>
            <person name="Chaisiri K."/>
            <person name="Xia D."/>
            <person name="Armstrong S.D."/>
            <person name="Fang Y."/>
            <person name="Donnelly M.J."/>
            <person name="Kadowaki T."/>
            <person name="McGarry J.W."/>
            <person name="Darby A.C."/>
            <person name="Makepeace B.L."/>
        </authorList>
    </citation>
    <scope>NUCLEOTIDE SEQUENCE [LARGE SCALE GENOMIC DNA]</scope>
    <source>
        <strain evidence="18">UoL-UT</strain>
    </source>
</reference>
<feature type="domain" description="SET" evidence="16">
    <location>
        <begin position="74"/>
        <end position="342"/>
    </location>
</feature>
<organism evidence="18 19">
    <name type="scientific">Leptotrombidium deliense</name>
    <dbReference type="NCBI Taxonomy" id="299467"/>
    <lineage>
        <taxon>Eukaryota</taxon>
        <taxon>Metazoa</taxon>
        <taxon>Ecdysozoa</taxon>
        <taxon>Arthropoda</taxon>
        <taxon>Chelicerata</taxon>
        <taxon>Arachnida</taxon>
        <taxon>Acari</taxon>
        <taxon>Acariformes</taxon>
        <taxon>Trombidiformes</taxon>
        <taxon>Prostigmata</taxon>
        <taxon>Anystina</taxon>
        <taxon>Parasitengona</taxon>
        <taxon>Trombiculoidea</taxon>
        <taxon>Trombiculidae</taxon>
        <taxon>Leptotrombidium</taxon>
    </lineage>
</organism>
<dbReference type="GO" id="GO:0005634">
    <property type="term" value="C:nucleus"/>
    <property type="evidence" value="ECO:0007669"/>
    <property type="project" value="UniProtKB-SubCell"/>
</dbReference>
<protein>
    <recommendedName>
        <fullName evidence="13">Protein-lysine N-methyltransferase SMYD4</fullName>
    </recommendedName>
    <alternativeName>
        <fullName evidence="14">SET and MYND domain-containing protein 4</fullName>
    </alternativeName>
</protein>